<dbReference type="PROSITE" id="PS51898">
    <property type="entry name" value="TYR_RECOMBINASE"/>
    <property type="match status" value="1"/>
</dbReference>
<keyword evidence="3 5" id="KW-0238">DNA-binding</keyword>
<evidence type="ECO:0000259" key="7">
    <source>
        <dbReference type="PROSITE" id="PS51900"/>
    </source>
</evidence>
<dbReference type="InterPro" id="IPR010998">
    <property type="entry name" value="Integrase_recombinase_N"/>
</dbReference>
<dbReference type="GO" id="GO:0003677">
    <property type="term" value="F:DNA binding"/>
    <property type="evidence" value="ECO:0007669"/>
    <property type="project" value="UniProtKB-UniRule"/>
</dbReference>
<keyword evidence="4" id="KW-0233">DNA recombination</keyword>
<dbReference type="GO" id="GO:0015074">
    <property type="term" value="P:DNA integration"/>
    <property type="evidence" value="ECO:0007669"/>
    <property type="project" value="UniProtKB-KW"/>
</dbReference>
<dbReference type="PANTHER" id="PTHR30349:SF41">
    <property type="entry name" value="INTEGRASE_RECOMBINASE PROTEIN MJ0367-RELATED"/>
    <property type="match status" value="1"/>
</dbReference>
<evidence type="ECO:0000256" key="3">
    <source>
        <dbReference type="ARBA" id="ARBA00023125"/>
    </source>
</evidence>
<dbReference type="PANTHER" id="PTHR30349">
    <property type="entry name" value="PHAGE INTEGRASE-RELATED"/>
    <property type="match status" value="1"/>
</dbReference>
<dbReference type="GO" id="GO:0006310">
    <property type="term" value="P:DNA recombination"/>
    <property type="evidence" value="ECO:0007669"/>
    <property type="project" value="UniProtKB-KW"/>
</dbReference>
<dbReference type="eggNOG" id="COG4974">
    <property type="taxonomic scope" value="Bacteria"/>
</dbReference>
<dbReference type="InterPro" id="IPR011010">
    <property type="entry name" value="DNA_brk_join_enz"/>
</dbReference>
<dbReference type="AlphaFoldDB" id="C0Z740"/>
<dbReference type="EMBL" id="AP008955">
    <property type="protein sequence ID" value="BAH46389.1"/>
    <property type="molecule type" value="Genomic_DNA"/>
</dbReference>
<dbReference type="Proteomes" id="UP000001877">
    <property type="component" value="Chromosome"/>
</dbReference>
<keyword evidence="9" id="KW-1185">Reference proteome</keyword>
<dbReference type="Gene3D" id="1.10.150.130">
    <property type="match status" value="1"/>
</dbReference>
<dbReference type="SUPFAM" id="SSF56349">
    <property type="entry name" value="DNA breaking-rejoining enzymes"/>
    <property type="match status" value="1"/>
</dbReference>
<sequence>MRQMVLTQAIDIFLQYLSSIGRSEQTITGYKKDLSYFTRFLERKYNCEPYIDEVLVTDIEDFLLYLKTERAYAPASRQRNLHTFRSFFAYAQKKEWVSRNIALSVEKIKVQQKERTYLEEAEVDELVSEIDHPLIRLVVMVLYMTGMRISECLNLKVDEVKWDQQVIHVVAGKGNKDRFIPISPRLLPMLKEYVLHHRPDSDSNRFFCTKKTGKLSPVYVNREITEAVKRLGWSKKVTAHILRHSFASQLVKKDVNLVQIQKLLGHSSLNVTSVYTHTNLDQLRDAISHL</sequence>
<evidence type="ECO:0000256" key="2">
    <source>
        <dbReference type="ARBA" id="ARBA00022908"/>
    </source>
</evidence>
<evidence type="ECO:0000313" key="8">
    <source>
        <dbReference type="EMBL" id="BAH46389.1"/>
    </source>
</evidence>
<evidence type="ECO:0000256" key="4">
    <source>
        <dbReference type="ARBA" id="ARBA00023172"/>
    </source>
</evidence>
<reference evidence="8 9" key="1">
    <citation type="submission" date="2005-03" db="EMBL/GenBank/DDBJ databases">
        <title>Brevibacillus brevis strain 47, complete genome.</title>
        <authorList>
            <person name="Hosoyama A."/>
            <person name="Yamada R."/>
            <person name="Hongo Y."/>
            <person name="Terui Y."/>
            <person name="Ankai A."/>
            <person name="Masuyama W."/>
            <person name="Sekiguchi M."/>
            <person name="Takeda T."/>
            <person name="Asano K."/>
            <person name="Ohji S."/>
            <person name="Ichikawa N."/>
            <person name="Narita S."/>
            <person name="Aoki N."/>
            <person name="Miura H."/>
            <person name="Matsushita S."/>
            <person name="Sekigawa T."/>
            <person name="Yamagata H."/>
            <person name="Yoshikawa H."/>
            <person name="Udaka S."/>
            <person name="Tanikawa S."/>
            <person name="Fujita N."/>
        </authorList>
    </citation>
    <scope>NUCLEOTIDE SEQUENCE [LARGE SCALE GENOMIC DNA]</scope>
    <source>
        <strain evidence="9">47 / JCM 6285 / NBRC 100599</strain>
    </source>
</reference>
<feature type="domain" description="Core-binding (CB)" evidence="7">
    <location>
        <begin position="4"/>
        <end position="92"/>
    </location>
</feature>
<feature type="domain" description="Tyr recombinase" evidence="6">
    <location>
        <begin position="113"/>
        <end position="288"/>
    </location>
</feature>
<dbReference type="KEGG" id="bbe:BBR47_54120"/>
<dbReference type="InterPro" id="IPR044068">
    <property type="entry name" value="CB"/>
</dbReference>
<evidence type="ECO:0000259" key="6">
    <source>
        <dbReference type="PROSITE" id="PS51898"/>
    </source>
</evidence>
<dbReference type="InterPro" id="IPR004107">
    <property type="entry name" value="Integrase_SAM-like_N"/>
</dbReference>
<dbReference type="STRING" id="358681.BBR47_54120"/>
<gene>
    <name evidence="8" type="ordered locus">BBR47_54120</name>
</gene>
<dbReference type="InterPro" id="IPR013762">
    <property type="entry name" value="Integrase-like_cat_sf"/>
</dbReference>
<protein>
    <recommendedName>
        <fullName evidence="10">Recombinase</fullName>
    </recommendedName>
</protein>
<comment type="similarity">
    <text evidence="1">Belongs to the 'phage' integrase family.</text>
</comment>
<dbReference type="Pfam" id="PF02899">
    <property type="entry name" value="Phage_int_SAM_1"/>
    <property type="match status" value="1"/>
</dbReference>
<dbReference type="Gene3D" id="1.10.443.10">
    <property type="entry name" value="Intergrase catalytic core"/>
    <property type="match status" value="1"/>
</dbReference>
<keyword evidence="2" id="KW-0229">DNA integration</keyword>
<dbReference type="InterPro" id="IPR050090">
    <property type="entry name" value="Tyrosine_recombinase_XerCD"/>
</dbReference>
<dbReference type="Pfam" id="PF00589">
    <property type="entry name" value="Phage_integrase"/>
    <property type="match status" value="1"/>
</dbReference>
<organism evidence="8 9">
    <name type="scientific">Brevibacillus brevis (strain 47 / JCM 6285 / NBRC 100599)</name>
    <dbReference type="NCBI Taxonomy" id="358681"/>
    <lineage>
        <taxon>Bacteria</taxon>
        <taxon>Bacillati</taxon>
        <taxon>Bacillota</taxon>
        <taxon>Bacilli</taxon>
        <taxon>Bacillales</taxon>
        <taxon>Paenibacillaceae</taxon>
        <taxon>Brevibacillus</taxon>
    </lineage>
</organism>
<evidence type="ECO:0000313" key="9">
    <source>
        <dbReference type="Proteomes" id="UP000001877"/>
    </source>
</evidence>
<dbReference type="InterPro" id="IPR002104">
    <property type="entry name" value="Integrase_catalytic"/>
</dbReference>
<accession>C0Z740</accession>
<name>C0Z740_BREBN</name>
<evidence type="ECO:0000256" key="1">
    <source>
        <dbReference type="ARBA" id="ARBA00008857"/>
    </source>
</evidence>
<evidence type="ECO:0000256" key="5">
    <source>
        <dbReference type="PROSITE-ProRule" id="PRU01248"/>
    </source>
</evidence>
<dbReference type="HOGENOM" id="CLU_027562_9_2_9"/>
<evidence type="ECO:0008006" key="10">
    <source>
        <dbReference type="Google" id="ProtNLM"/>
    </source>
</evidence>
<proteinExistence type="inferred from homology"/>
<dbReference type="PROSITE" id="PS51900">
    <property type="entry name" value="CB"/>
    <property type="match status" value="1"/>
</dbReference>